<dbReference type="Gene3D" id="1.20.58.2150">
    <property type="match status" value="1"/>
</dbReference>
<accession>A0A1R0ZP81</accession>
<feature type="domain" description="Gylcosyl hydrolase 115 C-terminal" evidence="2">
    <location>
        <begin position="771"/>
        <end position="943"/>
    </location>
</feature>
<dbReference type="Gene3D" id="3.30.379.10">
    <property type="entry name" value="Chitobiase/beta-hexosaminidase domain 2-like"/>
    <property type="match status" value="1"/>
</dbReference>
<protein>
    <recommendedName>
        <fullName evidence="2">Gylcosyl hydrolase 115 C-terminal domain-containing protein</fullName>
    </recommendedName>
</protein>
<dbReference type="InterPro" id="IPR029018">
    <property type="entry name" value="Hex-like_dom2"/>
</dbReference>
<dbReference type="InterPro" id="IPR042301">
    <property type="entry name" value="GH115_sf"/>
</dbReference>
<comment type="caution">
    <text evidence="3">The sequence shown here is derived from an EMBL/GenBank/DDBJ whole genome shotgun (WGS) entry which is preliminary data.</text>
</comment>
<dbReference type="GO" id="GO:0016787">
    <property type="term" value="F:hydrolase activity"/>
    <property type="evidence" value="ECO:0007669"/>
    <property type="project" value="UniProtKB-KW"/>
</dbReference>
<dbReference type="EMBL" id="MPTW01000001">
    <property type="protein sequence ID" value="OME74543.1"/>
    <property type="molecule type" value="Genomic_DNA"/>
</dbReference>
<evidence type="ECO:0000256" key="1">
    <source>
        <dbReference type="ARBA" id="ARBA00022801"/>
    </source>
</evidence>
<dbReference type="Gene3D" id="2.60.120.1620">
    <property type="match status" value="1"/>
</dbReference>
<evidence type="ECO:0000259" key="2">
    <source>
        <dbReference type="Pfam" id="PF17829"/>
    </source>
</evidence>
<name>A0A1R0ZP81_9BACL</name>
<dbReference type="PANTHER" id="PTHR37842">
    <property type="match status" value="1"/>
</dbReference>
<dbReference type="GO" id="GO:0005975">
    <property type="term" value="P:carbohydrate metabolic process"/>
    <property type="evidence" value="ECO:0007669"/>
    <property type="project" value="UniProtKB-ARBA"/>
</dbReference>
<dbReference type="RefSeq" id="WP_076283094.1">
    <property type="nucleotide sequence ID" value="NZ_MPTW01000001.1"/>
</dbReference>
<dbReference type="InterPro" id="IPR031924">
    <property type="entry name" value="GH115"/>
</dbReference>
<sequence>MPTQELNLVKQGKAAKIYVDPKGKDYAGLRRVAQSFAADVKQVTEVEPEIHTQLKTLDGTVVIAGSIGSNELIDRLIAEGTLDVSAIQGKRECYRIQVVEEPTAGVDKALVIVGSDKRGTMYGIYSISEKIGVSPWKYWADVIPEKKADLILPDSQLHMISKEPSVKYRGIFLNDDWPSLGSWVTQRFGDFNEDFYDKVFELILRLKGNYLWPAMWSAEFSLNGKSNPIANAQHAQEYGIIMGTSHHEPLFRAGSEWQKVYNQYGTSNLWDFARNKQAITDFWEDGIKRNQDFDNLITLGMRGESDSALEGSDQENIDLLKDIILTQKELLKKYNLEHSPQILAVYKEVEKYWYGTAEVEGLKDWEVLNEVTILLADDNFGNLRKIPTEHERYRRAGWGMYYHFDYHGGPHSYEWLNTIPLEKVWEQMCMAFDYGIRDVWIVNVGDLKPMELPISYFMELAYDFEAWGTGAINRTEEYTNRWVEQQFGYALEHETCLGIAQLLSEYTRMNGRRKPEIIYPSTFSPIHYNEAQRVLKQAIRMENAADQYYALIPESLKDAYYQLVYFPAAASANVLKMQIYAGLNELYAGRGSVLANTYATLTHEAIDRDKHLEQVYNSGITEGKWQGMMSSPHVGYVHWNAEGWKYPEVSTLIPDKGSIMIIDVEGTEEAYISGTAKLPVFTNLQKENYCITISNGGEAGFEYQTSSSAAWIKLEKTSGWIKAGETLQVSVDWEKVHEISTGEITLSGAGGIVKVNVAVDWTDIQDVPAMTFIETHNRVSIEAEHTSSRVAQSGVDWKTIANYGRSLSSVKMFPDTVSFEQPENAPYLEYQVLVQQNADYSLTAYIAPTNNLSQFSGLKYAVGFDAQTAVITDALPTDFAGGNHDNEPWCRAVMNNIHTVTTIHALTKGIHTLRFYGLDAGLVLQKLVLSAAELPYSYLGPEESFYTRGTH</sequence>
<evidence type="ECO:0000313" key="4">
    <source>
        <dbReference type="Proteomes" id="UP000187425"/>
    </source>
</evidence>
<dbReference type="InterPro" id="IPR041437">
    <property type="entry name" value="GH115_C"/>
</dbReference>
<organism evidence="3 4">
    <name type="scientific">Paenibacillus odorifer</name>
    <dbReference type="NCBI Taxonomy" id="189426"/>
    <lineage>
        <taxon>Bacteria</taxon>
        <taxon>Bacillati</taxon>
        <taxon>Bacillota</taxon>
        <taxon>Bacilli</taxon>
        <taxon>Bacillales</taxon>
        <taxon>Paenibacillaceae</taxon>
        <taxon>Paenibacillus</taxon>
    </lineage>
</organism>
<dbReference type="Proteomes" id="UP000187425">
    <property type="component" value="Unassembled WGS sequence"/>
</dbReference>
<dbReference type="Pfam" id="PF15979">
    <property type="entry name" value="Glyco_hydro_115"/>
    <property type="match status" value="1"/>
</dbReference>
<evidence type="ECO:0000313" key="3">
    <source>
        <dbReference type="EMBL" id="OME74543.1"/>
    </source>
</evidence>
<keyword evidence="1" id="KW-0378">Hydrolase</keyword>
<dbReference type="OrthoDB" id="8727830at2"/>
<gene>
    <name evidence="3" type="ORF">BSK65_02345</name>
</gene>
<reference evidence="3 4" key="1">
    <citation type="submission" date="2016-11" db="EMBL/GenBank/DDBJ databases">
        <title>Paenibacillus species isolates.</title>
        <authorList>
            <person name="Beno S.M."/>
        </authorList>
    </citation>
    <scope>NUCLEOTIDE SEQUENCE [LARGE SCALE GENOMIC DNA]</scope>
    <source>
        <strain evidence="3 4">FSL H7-0443</strain>
    </source>
</reference>
<dbReference type="Pfam" id="PF17829">
    <property type="entry name" value="GH115_C"/>
    <property type="match status" value="1"/>
</dbReference>
<proteinExistence type="predicted"/>
<dbReference type="SUPFAM" id="SSF55545">
    <property type="entry name" value="beta-N-acetylhexosaminidase-like domain"/>
    <property type="match status" value="1"/>
</dbReference>
<dbReference type="AlphaFoldDB" id="A0A1R0ZP81"/>
<dbReference type="Gene3D" id="3.20.20.520">
    <property type="entry name" value="Glycosyl hydrolase family 115"/>
    <property type="match status" value="1"/>
</dbReference>
<dbReference type="PANTHER" id="PTHR37842:SF2">
    <property type="entry name" value="GYLCOSYL HYDROLASE 115 C-TERMINAL DOMAIN-CONTAINING PROTEIN"/>
    <property type="match status" value="1"/>
</dbReference>